<accession>A0A849SK23</accession>
<dbReference type="InterPro" id="IPR003489">
    <property type="entry name" value="RHF/RaiA"/>
</dbReference>
<dbReference type="Gene3D" id="3.30.160.100">
    <property type="entry name" value="Ribosome hibernation promotion factor-like"/>
    <property type="match status" value="1"/>
</dbReference>
<dbReference type="Pfam" id="PF02482">
    <property type="entry name" value="Ribosomal_S30AE"/>
    <property type="match status" value="1"/>
</dbReference>
<dbReference type="NCBIfam" id="TIGR00741">
    <property type="entry name" value="yfiA"/>
    <property type="match status" value="1"/>
</dbReference>
<reference evidence="2 3" key="1">
    <citation type="submission" date="2020-04" db="EMBL/GenBank/DDBJ databases">
        <title>Metagenomic profiling of ammonia- and methane-oxidizing microorganisms in a Dutch drinking water treatment plant.</title>
        <authorList>
            <person name="Poghosyan L."/>
            <person name="Leucker S."/>
        </authorList>
    </citation>
    <scope>NUCLEOTIDE SEQUENCE [LARGE SCALE GENOMIC DNA]</scope>
    <source>
        <strain evidence="2">S-RSF-IL-03</strain>
    </source>
</reference>
<dbReference type="EMBL" id="JABFRW010000020">
    <property type="protein sequence ID" value="NOT32904.1"/>
    <property type="molecule type" value="Genomic_DNA"/>
</dbReference>
<comment type="caution">
    <text evidence="2">The sequence shown here is derived from an EMBL/GenBank/DDBJ whole genome shotgun (WGS) entry which is preliminary data.</text>
</comment>
<evidence type="ECO:0000256" key="1">
    <source>
        <dbReference type="SAM" id="MobiDB-lite"/>
    </source>
</evidence>
<sequence>MHVTTTARHFTLESPERSHAQERLDRLTKFLVWGRNRVQSDELHLIVTAEKHGYTAEVTLRVGRRELVSREQADEARVAIDLAASKLEERLRRLKDRAVDHRRTEHVRIADEPSDGARPDAEEPFDWLDGQPAED</sequence>
<protein>
    <submittedName>
        <fullName evidence="2">Ribosome-associated translation inhibitor RaiA</fullName>
    </submittedName>
</protein>
<organism evidence="2 3">
    <name type="scientific">Eiseniibacteriota bacterium</name>
    <dbReference type="NCBI Taxonomy" id="2212470"/>
    <lineage>
        <taxon>Bacteria</taxon>
        <taxon>Candidatus Eiseniibacteriota</taxon>
    </lineage>
</organism>
<dbReference type="CDD" id="cd00552">
    <property type="entry name" value="RaiA"/>
    <property type="match status" value="1"/>
</dbReference>
<gene>
    <name evidence="2" type="primary">raiA</name>
    <name evidence="2" type="ORF">HOP12_01905</name>
</gene>
<name>A0A849SK23_UNCEI</name>
<evidence type="ECO:0000313" key="2">
    <source>
        <dbReference type="EMBL" id="NOT32904.1"/>
    </source>
</evidence>
<feature type="region of interest" description="Disordered" evidence="1">
    <location>
        <begin position="102"/>
        <end position="135"/>
    </location>
</feature>
<feature type="compositionally biased region" description="Acidic residues" evidence="1">
    <location>
        <begin position="122"/>
        <end position="135"/>
    </location>
</feature>
<proteinExistence type="predicted"/>
<evidence type="ECO:0000313" key="3">
    <source>
        <dbReference type="Proteomes" id="UP000580839"/>
    </source>
</evidence>
<dbReference type="Proteomes" id="UP000580839">
    <property type="component" value="Unassembled WGS sequence"/>
</dbReference>
<feature type="compositionally biased region" description="Basic and acidic residues" evidence="1">
    <location>
        <begin position="102"/>
        <end position="121"/>
    </location>
</feature>
<dbReference type="SUPFAM" id="SSF69754">
    <property type="entry name" value="Ribosome binding protein Y (YfiA homologue)"/>
    <property type="match status" value="1"/>
</dbReference>
<dbReference type="InterPro" id="IPR036567">
    <property type="entry name" value="RHF-like"/>
</dbReference>
<dbReference type="AlphaFoldDB" id="A0A849SK23"/>